<dbReference type="SMART" id="SM00587">
    <property type="entry name" value="CHK"/>
    <property type="match status" value="1"/>
</dbReference>
<keyword evidence="3" id="KW-1185">Reference proteome</keyword>
<dbReference type="EMBL" id="CAJPEX010002492">
    <property type="protein sequence ID" value="CAG0921086.1"/>
    <property type="molecule type" value="Genomic_DNA"/>
</dbReference>
<dbReference type="InterPro" id="IPR015897">
    <property type="entry name" value="CHK_kinase-like"/>
</dbReference>
<gene>
    <name evidence="2" type="ORF">NMOB1V02_LOCUS8590</name>
</gene>
<dbReference type="PANTHER" id="PTHR11012:SF30">
    <property type="entry name" value="PROTEIN KINASE-LIKE DOMAIN-CONTAINING"/>
    <property type="match status" value="1"/>
</dbReference>
<evidence type="ECO:0000313" key="2">
    <source>
        <dbReference type="EMBL" id="CAD7280934.1"/>
    </source>
</evidence>
<evidence type="ECO:0000259" key="1">
    <source>
        <dbReference type="SMART" id="SM00587"/>
    </source>
</evidence>
<evidence type="ECO:0000313" key="3">
    <source>
        <dbReference type="Proteomes" id="UP000678499"/>
    </source>
</evidence>
<accession>A0A7R9BTF4</accession>
<dbReference type="InterPro" id="IPR004119">
    <property type="entry name" value="EcKL"/>
</dbReference>
<feature type="domain" description="CHK kinase-like" evidence="1">
    <location>
        <begin position="146"/>
        <end position="345"/>
    </location>
</feature>
<dbReference type="OrthoDB" id="190089at2759"/>
<dbReference type="Proteomes" id="UP000678499">
    <property type="component" value="Unassembled WGS sequence"/>
</dbReference>
<name>A0A7R9BTF4_9CRUS</name>
<dbReference type="SUPFAM" id="SSF56112">
    <property type="entry name" value="Protein kinase-like (PK-like)"/>
    <property type="match status" value="1"/>
</dbReference>
<proteinExistence type="predicted"/>
<dbReference type="PANTHER" id="PTHR11012">
    <property type="entry name" value="PROTEIN KINASE-LIKE DOMAIN-CONTAINING"/>
    <property type="match status" value="1"/>
</dbReference>
<organism evidence="2">
    <name type="scientific">Notodromas monacha</name>
    <dbReference type="NCBI Taxonomy" id="399045"/>
    <lineage>
        <taxon>Eukaryota</taxon>
        <taxon>Metazoa</taxon>
        <taxon>Ecdysozoa</taxon>
        <taxon>Arthropoda</taxon>
        <taxon>Crustacea</taxon>
        <taxon>Oligostraca</taxon>
        <taxon>Ostracoda</taxon>
        <taxon>Podocopa</taxon>
        <taxon>Podocopida</taxon>
        <taxon>Cypridocopina</taxon>
        <taxon>Cypridoidea</taxon>
        <taxon>Cyprididae</taxon>
        <taxon>Notodromas</taxon>
    </lineage>
</organism>
<protein>
    <recommendedName>
        <fullName evidence="1">CHK kinase-like domain-containing protein</fullName>
    </recommendedName>
</protein>
<dbReference type="EMBL" id="OA884529">
    <property type="protein sequence ID" value="CAD7280934.1"/>
    <property type="molecule type" value="Genomic_DNA"/>
</dbReference>
<reference evidence="2" key="1">
    <citation type="submission" date="2020-11" db="EMBL/GenBank/DDBJ databases">
        <authorList>
            <person name="Tran Van P."/>
        </authorList>
    </citation>
    <scope>NUCLEOTIDE SEQUENCE</scope>
</reference>
<dbReference type="Pfam" id="PF02958">
    <property type="entry name" value="EcKL"/>
    <property type="match status" value="1"/>
</dbReference>
<dbReference type="AlphaFoldDB" id="A0A7R9BTF4"/>
<sequence length="437" mass="50454">MDFPMVPTSAETVTQDWIARVVADEFKTEPTNLLIREWNVTPGALRTDGFLSRMQRISVTARKKKDANDTEGDSDSEKRFSLLAKLYPPGELHKKLVRNMRAFEREIHVLHDYTNLVLEQQVVEPKIRPSFAKLFFQEIGLEASCLVMEDLKEIGFRMNDKRLGMDLAHATLCVRAEAVYAATGFNAKQRMGNEQYLLRNAPLLLEVFSKNFEQMMDNAIFPGTITFAKGQNRPDLVQRLEDYVKRVKSPFVRLMAGIHRHGELTVMSHGDCWNNNYMFRYEKNEKGKEVPVEVKILDLQISRYTHITGDLASVLLANVPNEVRKNCLNHLLLEYYVTFMSTVKKMETPWPNKAAYTFDAFLKDMESAWEMGFLVSSWLLPMILSSDEELPNFDDMKEEQFEEFFDDHAEKMHRGVNEIAADRIMGLLEFAVQKGII</sequence>
<dbReference type="InterPro" id="IPR011009">
    <property type="entry name" value="Kinase-like_dom_sf"/>
</dbReference>